<dbReference type="EMBL" id="CAJFCV020000005">
    <property type="protein sequence ID" value="CAG9125971.1"/>
    <property type="molecule type" value="Genomic_DNA"/>
</dbReference>
<dbReference type="Proteomes" id="UP000582659">
    <property type="component" value="Unassembled WGS sequence"/>
</dbReference>
<reference evidence="1" key="2">
    <citation type="submission" date="2020-09" db="EMBL/GenBank/DDBJ databases">
        <authorList>
            <person name="Kikuchi T."/>
        </authorList>
    </citation>
    <scope>NUCLEOTIDE SEQUENCE</scope>
    <source>
        <strain evidence="1">Ka4C1</strain>
    </source>
</reference>
<organism evidence="2 4">
    <name type="scientific">Bursaphelenchus xylophilus</name>
    <name type="common">Pinewood nematode worm</name>
    <name type="synonym">Aphelenchoides xylophilus</name>
    <dbReference type="NCBI Taxonomy" id="6326"/>
    <lineage>
        <taxon>Eukaryota</taxon>
        <taxon>Metazoa</taxon>
        <taxon>Ecdysozoa</taxon>
        <taxon>Nematoda</taxon>
        <taxon>Chromadorea</taxon>
        <taxon>Rhabditida</taxon>
        <taxon>Tylenchina</taxon>
        <taxon>Tylenchomorpha</taxon>
        <taxon>Aphelenchoidea</taxon>
        <taxon>Aphelenchoididae</taxon>
        <taxon>Bursaphelenchus</taxon>
    </lineage>
</organism>
<keyword evidence="3" id="KW-1185">Reference proteome</keyword>
<sequence length="104" mass="12044">MKKEPLWCYNGDAVDLELLDLKNCSSQYCVKIVDKDNFYQLRSCDSSNLCVDLGNKCAEKFDRFPWRSTSETLCCCKSDKCNGSYKMHNNFIFGLIMVFIINIL</sequence>
<accession>A0A1I7SUP7</accession>
<dbReference type="EMBL" id="CAJFDI010000005">
    <property type="protein sequence ID" value="CAD5232870.1"/>
    <property type="molecule type" value="Genomic_DNA"/>
</dbReference>
<evidence type="ECO:0000313" key="2">
    <source>
        <dbReference type="Proteomes" id="UP000095284"/>
    </source>
</evidence>
<evidence type="ECO:0000313" key="1">
    <source>
        <dbReference type="EMBL" id="CAD5232870.1"/>
    </source>
</evidence>
<dbReference type="Proteomes" id="UP000095284">
    <property type="component" value="Unplaced"/>
</dbReference>
<evidence type="ECO:0000313" key="4">
    <source>
        <dbReference type="WBParaSite" id="BXY_1677000.1"/>
    </source>
</evidence>
<gene>
    <name evidence="1" type="ORF">BXYJ_LOCUS12961</name>
</gene>
<name>A0A1I7SUP7_BURXY</name>
<dbReference type="AlphaFoldDB" id="A0A1I7SUP7"/>
<protein>
    <submittedName>
        <fullName evidence="1">(pine wood nematode) hypothetical protein</fullName>
    </submittedName>
</protein>
<reference evidence="4" key="1">
    <citation type="submission" date="2016-11" db="UniProtKB">
        <authorList>
            <consortium name="WormBaseParasite"/>
        </authorList>
    </citation>
    <scope>IDENTIFICATION</scope>
</reference>
<evidence type="ECO:0000313" key="3">
    <source>
        <dbReference type="Proteomes" id="UP000659654"/>
    </source>
</evidence>
<dbReference type="WBParaSite" id="BXY_1677000.1">
    <property type="protein sequence ID" value="BXY_1677000.1"/>
    <property type="gene ID" value="BXY_1677000"/>
</dbReference>
<dbReference type="OrthoDB" id="10317421at2759"/>
<proteinExistence type="predicted"/>
<dbReference type="Proteomes" id="UP000659654">
    <property type="component" value="Unassembled WGS sequence"/>
</dbReference>